<dbReference type="AlphaFoldDB" id="A0A8H5SXH9"/>
<feature type="repeat" description="ANK" evidence="3">
    <location>
        <begin position="340"/>
        <end position="378"/>
    </location>
</feature>
<evidence type="ECO:0000313" key="4">
    <source>
        <dbReference type="EMBL" id="KAF5658709.1"/>
    </source>
</evidence>
<dbReference type="SUPFAM" id="SSF48403">
    <property type="entry name" value="Ankyrin repeat"/>
    <property type="match status" value="3"/>
</dbReference>
<dbReference type="InterPro" id="IPR002110">
    <property type="entry name" value="Ankyrin_rpt"/>
</dbReference>
<evidence type="ECO:0000313" key="5">
    <source>
        <dbReference type="Proteomes" id="UP000567885"/>
    </source>
</evidence>
<accession>A0A8H5SXH9</accession>
<evidence type="ECO:0000256" key="1">
    <source>
        <dbReference type="ARBA" id="ARBA00022737"/>
    </source>
</evidence>
<dbReference type="Pfam" id="PF12796">
    <property type="entry name" value="Ank_2"/>
    <property type="match status" value="3"/>
</dbReference>
<feature type="repeat" description="ANK" evidence="3">
    <location>
        <begin position="656"/>
        <end position="688"/>
    </location>
</feature>
<keyword evidence="2 3" id="KW-0040">ANK repeat</keyword>
<proteinExistence type="predicted"/>
<feature type="repeat" description="ANK" evidence="3">
    <location>
        <begin position="8"/>
        <end position="40"/>
    </location>
</feature>
<dbReference type="EMBL" id="JAAGWQ010000232">
    <property type="protein sequence ID" value="KAF5658709.1"/>
    <property type="molecule type" value="Genomic_DNA"/>
</dbReference>
<dbReference type="Pfam" id="PF00023">
    <property type="entry name" value="Ank"/>
    <property type="match status" value="1"/>
</dbReference>
<keyword evidence="5" id="KW-1185">Reference proteome</keyword>
<name>A0A8H5SXH9_FUSHE</name>
<dbReference type="PANTHER" id="PTHR24198:SF165">
    <property type="entry name" value="ANKYRIN REPEAT-CONTAINING PROTEIN-RELATED"/>
    <property type="match status" value="1"/>
</dbReference>
<reference evidence="4 5" key="1">
    <citation type="submission" date="2020-05" db="EMBL/GenBank/DDBJ databases">
        <title>Identification and distribution of gene clusters putatively required for synthesis of sphingolipid metabolism inhibitors in phylogenetically diverse species of the filamentous fungus Fusarium.</title>
        <authorList>
            <person name="Kim H.-S."/>
            <person name="Busman M."/>
            <person name="Brown D.W."/>
            <person name="Divon H."/>
            <person name="Uhlig S."/>
            <person name="Proctor R.H."/>
        </authorList>
    </citation>
    <scope>NUCLEOTIDE SEQUENCE [LARGE SCALE GENOMIC DNA]</scope>
    <source>
        <strain evidence="4 5">NRRL 20693</strain>
    </source>
</reference>
<dbReference type="OrthoDB" id="21416at2759"/>
<sequence length="1025" mass="112780">MLHSEKQSSEPLLHQAVVVGDISTVRLLIQNGADTTEFNSEGATPLHLSVGYASKVEAIAIDIVRCLLEANADPWQALGEDKAVTKMGDEIPYPPIQIVFSSGNESMVRLFLPYIQTQSEAQSAFLWAIDGTKNLEMIRAILDLGLMDINAHLNGHTPLFSACLRRDLNTISLLLGAGANTNIPTKHPAIAGANTLHALAAPSYYGYFCEDESSSERLRDCFKCIIAAGANVHQADCNGTTPLHIVQSPMAAHILIDAGMDVNAMNSEGEGPLHVAHSLDVIEVLVSQADINMRNRRGKTLFLKAVLFRTLRGGIREVPGLEACLRLVELGADVTVIDHDGNSALHYLAKRRDLSTSHGVRLLNCLMERGVDPSLRNQRGDMALHSLGRSRKQDIEIFLEITKSDINSVDSRGHALLFIIMSNRLHHPAEMEAIISTLAKAGARFDVIDQRGRTLLHAALQHQGSNGNILRLLVDHGVDPKQADSSGNTLWHEAASQFSTGRVSPHLLRQMVALNIDLRKTNDIGRTPLHVMCERDQWWLKDGIGASLELEDCDQVKGPDQTLFDYILEQSPEDVNRKDHAGTTPLHLTSTFSSQITKKLLEADADARLTTREGMNVFHLAAKCRQSNTIGLVLDWFRSSKTIEDLHTSLNAKDDHGRSPLYYACTSGHCSAVELLIMAGAKVQMEPYHGSALNGCADFEQEEDNWQHHGGGYDEPYAYRALIDHAGCLDITNRRRDCYHMARIDHILSLILSNTTTPSCDAIDKAIDTAVRRQSDYTVEQLVRIRNSLGYKGNLASLMGNPDFSHHVHSLLRSRFHEAVPACVTQHSPSHGELHAILIELAKGGDFQLLETLLTPQVVLSLMERSAWRSDTSGQNMASLLISACESEEPNLSVIQLLVSKGAKLDEPGLPADPRYWDRTGETPLHSVAKLGHRYWWLTEQALPFMLEQKVDLDVRDIGGHTPLDTSLKGMCEPSWNSRTTEMFLRAGANPSSTDDSGMSSLSRAVGNKAVHKMLLQYGAVSAVD</sequence>
<keyword evidence="1" id="KW-0677">Repeat</keyword>
<feature type="repeat" description="ANK" evidence="3">
    <location>
        <begin position="154"/>
        <end position="186"/>
    </location>
</feature>
<dbReference type="SMART" id="SM00248">
    <property type="entry name" value="ANK"/>
    <property type="match status" value="14"/>
</dbReference>
<dbReference type="Gene3D" id="1.25.40.20">
    <property type="entry name" value="Ankyrin repeat-containing domain"/>
    <property type="match status" value="4"/>
</dbReference>
<organism evidence="4 5">
    <name type="scientific">Fusarium heterosporum</name>
    <dbReference type="NCBI Taxonomy" id="42747"/>
    <lineage>
        <taxon>Eukaryota</taxon>
        <taxon>Fungi</taxon>
        <taxon>Dikarya</taxon>
        <taxon>Ascomycota</taxon>
        <taxon>Pezizomycotina</taxon>
        <taxon>Sordariomycetes</taxon>
        <taxon>Hypocreomycetidae</taxon>
        <taxon>Hypocreales</taxon>
        <taxon>Nectriaceae</taxon>
        <taxon>Fusarium</taxon>
        <taxon>Fusarium heterosporum species complex</taxon>
    </lineage>
</organism>
<dbReference type="PROSITE" id="PS50297">
    <property type="entry name" value="ANK_REP_REGION"/>
    <property type="match status" value="4"/>
</dbReference>
<evidence type="ECO:0000256" key="3">
    <source>
        <dbReference type="PROSITE-ProRule" id="PRU00023"/>
    </source>
</evidence>
<gene>
    <name evidence="4" type="ORF">FHETE_9774</name>
</gene>
<dbReference type="PROSITE" id="PS50088">
    <property type="entry name" value="ANK_REPEAT"/>
    <property type="match status" value="6"/>
</dbReference>
<feature type="repeat" description="ANK" evidence="3">
    <location>
        <begin position="451"/>
        <end position="485"/>
    </location>
</feature>
<dbReference type="InterPro" id="IPR036770">
    <property type="entry name" value="Ankyrin_rpt-contain_sf"/>
</dbReference>
<dbReference type="Proteomes" id="UP000567885">
    <property type="component" value="Unassembled WGS sequence"/>
</dbReference>
<protein>
    <submittedName>
        <fullName evidence="4">Ankyrin repeat-containing protein</fullName>
    </submittedName>
</protein>
<evidence type="ECO:0000256" key="2">
    <source>
        <dbReference type="ARBA" id="ARBA00023043"/>
    </source>
</evidence>
<comment type="caution">
    <text evidence="4">The sequence shown here is derived from an EMBL/GenBank/DDBJ whole genome shotgun (WGS) entry which is preliminary data.</text>
</comment>
<dbReference type="PANTHER" id="PTHR24198">
    <property type="entry name" value="ANKYRIN REPEAT AND PROTEIN KINASE DOMAIN-CONTAINING PROTEIN"/>
    <property type="match status" value="1"/>
</dbReference>
<feature type="repeat" description="ANK" evidence="3">
    <location>
        <begin position="920"/>
        <end position="958"/>
    </location>
</feature>